<reference evidence="1 2" key="1">
    <citation type="submission" date="2016-04" db="EMBL/GenBank/DDBJ databases">
        <title>Draft genome of an Enterococcus thailandicus strain isolated from bovine feces.</title>
        <authorList>
            <person name="Beukers A.G."/>
            <person name="Zaheer R."/>
            <person name="Goji N."/>
            <person name="Cook S.R."/>
            <person name="Amoako K."/>
            <person name="Chaves A.V."/>
            <person name="Ward M.P."/>
            <person name="Mcallister T.A."/>
        </authorList>
    </citation>
    <scope>NUCLEOTIDE SEQUENCE [LARGE SCALE GENOMIC DNA]</scope>
    <source>
        <strain evidence="1 2">F0711D 46</strain>
    </source>
</reference>
<name>A0A179EV93_ENTTH</name>
<dbReference type="AlphaFoldDB" id="A0A179EV93"/>
<accession>A0A179EV93</accession>
<organism evidence="1 2">
    <name type="scientific">Enterococcus thailandicus</name>
    <dbReference type="NCBI Taxonomy" id="417368"/>
    <lineage>
        <taxon>Bacteria</taxon>
        <taxon>Bacillati</taxon>
        <taxon>Bacillota</taxon>
        <taxon>Bacilli</taxon>
        <taxon>Lactobacillales</taxon>
        <taxon>Enterococcaceae</taxon>
        <taxon>Enterococcus</taxon>
    </lineage>
</organism>
<keyword evidence="2" id="KW-1185">Reference proteome</keyword>
<protein>
    <submittedName>
        <fullName evidence="1">Uncharacterized protein</fullName>
    </submittedName>
</protein>
<gene>
    <name evidence="1" type="ORF">A6E74_01465</name>
</gene>
<evidence type="ECO:0000313" key="2">
    <source>
        <dbReference type="Proteomes" id="UP000078516"/>
    </source>
</evidence>
<proteinExistence type="predicted"/>
<comment type="caution">
    <text evidence="1">The sequence shown here is derived from an EMBL/GenBank/DDBJ whole genome shotgun (WGS) entry which is preliminary data.</text>
</comment>
<dbReference type="Proteomes" id="UP000078516">
    <property type="component" value="Unassembled WGS sequence"/>
</dbReference>
<dbReference type="RefSeq" id="WP_067481012.1">
    <property type="nucleotide sequence ID" value="NZ_LWMN01000001.1"/>
</dbReference>
<evidence type="ECO:0000313" key="1">
    <source>
        <dbReference type="EMBL" id="OAQ57072.1"/>
    </source>
</evidence>
<sequence>MNKKMSELFHEFVYDDELNGNDEIIRETNAVVAEDDIEVRTMLDGRVGEKYFYRCMELAENVIKSFEDEQSQLNDNQKIVLEWLKKRFHEQISWPFAFSILKNAINDMPENVYAFYNDLDEKEEFELLIAFAQWGLEQEEVKNE</sequence>
<dbReference type="EMBL" id="LWMN01000001">
    <property type="protein sequence ID" value="OAQ57072.1"/>
    <property type="molecule type" value="Genomic_DNA"/>
</dbReference>